<name>A0A8J9V0X0_9NEOP</name>
<feature type="compositionally biased region" description="Basic residues" evidence="1">
    <location>
        <begin position="92"/>
        <end position="104"/>
    </location>
</feature>
<dbReference type="AlphaFoldDB" id="A0A8J9V0X0"/>
<feature type="region of interest" description="Disordered" evidence="1">
    <location>
        <begin position="55"/>
        <end position="123"/>
    </location>
</feature>
<feature type="non-terminal residue" evidence="2">
    <location>
        <position position="184"/>
    </location>
</feature>
<sequence length="184" mass="20120">MRGNVGSNASSWQRCIGRDTPPAVTRVKGHSATSLMSSSSKQSFSHGSHKLTVIKPCSVIKRGSRPAPERPSPRPVLRGAVSLAPPAPRPARLARTRRPLRASRRPPAPAAPPTPPGGRARNSRALKEYSRKLCCAIRSVNIVFEVPIRVRACEYGVESRLEAFLDGFMLKGYRWWCSVVVCVV</sequence>
<organism evidence="2 3">
    <name type="scientific">Brenthis ino</name>
    <name type="common">lesser marbled fritillary</name>
    <dbReference type="NCBI Taxonomy" id="405034"/>
    <lineage>
        <taxon>Eukaryota</taxon>
        <taxon>Metazoa</taxon>
        <taxon>Ecdysozoa</taxon>
        <taxon>Arthropoda</taxon>
        <taxon>Hexapoda</taxon>
        <taxon>Insecta</taxon>
        <taxon>Pterygota</taxon>
        <taxon>Neoptera</taxon>
        <taxon>Endopterygota</taxon>
        <taxon>Lepidoptera</taxon>
        <taxon>Glossata</taxon>
        <taxon>Ditrysia</taxon>
        <taxon>Papilionoidea</taxon>
        <taxon>Nymphalidae</taxon>
        <taxon>Heliconiinae</taxon>
        <taxon>Argynnini</taxon>
        <taxon>Brenthis</taxon>
    </lineage>
</organism>
<keyword evidence="3" id="KW-1185">Reference proteome</keyword>
<feature type="compositionally biased region" description="Pro residues" evidence="1">
    <location>
        <begin position="106"/>
        <end position="116"/>
    </location>
</feature>
<evidence type="ECO:0000313" key="2">
    <source>
        <dbReference type="EMBL" id="CAH0713468.1"/>
    </source>
</evidence>
<reference evidence="2" key="1">
    <citation type="submission" date="2021-12" db="EMBL/GenBank/DDBJ databases">
        <authorList>
            <person name="Martin H S."/>
        </authorList>
    </citation>
    <scope>NUCLEOTIDE SEQUENCE</scope>
</reference>
<dbReference type="EMBL" id="OV170221">
    <property type="protein sequence ID" value="CAH0713468.1"/>
    <property type="molecule type" value="Genomic_DNA"/>
</dbReference>
<feature type="region of interest" description="Disordered" evidence="1">
    <location>
        <begin position="1"/>
        <end position="25"/>
    </location>
</feature>
<accession>A0A8J9V0X0</accession>
<evidence type="ECO:0000256" key="1">
    <source>
        <dbReference type="SAM" id="MobiDB-lite"/>
    </source>
</evidence>
<gene>
    <name evidence="2" type="ORF">BINO364_LOCUS631</name>
</gene>
<feature type="compositionally biased region" description="Polar residues" evidence="1">
    <location>
        <begin position="1"/>
        <end position="13"/>
    </location>
</feature>
<evidence type="ECO:0000313" key="3">
    <source>
        <dbReference type="Proteomes" id="UP000838878"/>
    </source>
</evidence>
<protein>
    <submittedName>
        <fullName evidence="2">Uncharacterized protein</fullName>
    </submittedName>
</protein>
<proteinExistence type="predicted"/>
<dbReference type="Proteomes" id="UP000838878">
    <property type="component" value="Chromosome 1"/>
</dbReference>